<dbReference type="Pfam" id="PF24621">
    <property type="entry name" value="DHQS_C"/>
    <property type="match status" value="1"/>
</dbReference>
<evidence type="ECO:0000259" key="10">
    <source>
        <dbReference type="Pfam" id="PF24621"/>
    </source>
</evidence>
<proteinExistence type="predicted"/>
<comment type="caution">
    <text evidence="11">The sequence shown here is derived from an EMBL/GenBank/DDBJ whole genome shotgun (WGS) entry which is preliminary data.</text>
</comment>
<keyword evidence="7" id="KW-0057">Aromatic amino acid biosynthesis</keyword>
<comment type="pathway">
    <text evidence="3">Metabolic intermediate biosynthesis; chorismate biosynthesis; chorismate from D-erythrose 4-phosphate and phosphoenolpyruvate: step 2/7.</text>
</comment>
<keyword evidence="5" id="KW-0028">Amino-acid biosynthesis</keyword>
<evidence type="ECO:0000256" key="5">
    <source>
        <dbReference type="ARBA" id="ARBA00022605"/>
    </source>
</evidence>
<evidence type="ECO:0000256" key="4">
    <source>
        <dbReference type="ARBA" id="ARBA00013031"/>
    </source>
</evidence>
<dbReference type="Gene3D" id="3.40.50.1970">
    <property type="match status" value="1"/>
</dbReference>
<feature type="domain" description="3-dehydroquinate synthase N-terminal" evidence="9">
    <location>
        <begin position="4"/>
        <end position="115"/>
    </location>
</feature>
<dbReference type="CDD" id="cd08195">
    <property type="entry name" value="DHQS"/>
    <property type="match status" value="1"/>
</dbReference>
<dbReference type="PANTHER" id="PTHR43622:SF7">
    <property type="entry name" value="3-DEHYDROQUINATE SYNTHASE, CHLOROPLASTIC"/>
    <property type="match status" value="1"/>
</dbReference>
<keyword evidence="8" id="KW-0456">Lyase</keyword>
<evidence type="ECO:0000256" key="2">
    <source>
        <dbReference type="ARBA" id="ARBA00001911"/>
    </source>
</evidence>
<name>X1HBM3_9ZZZZ</name>
<evidence type="ECO:0000256" key="6">
    <source>
        <dbReference type="ARBA" id="ARBA00023027"/>
    </source>
</evidence>
<gene>
    <name evidence="11" type="ORF">S03H2_54548</name>
</gene>
<dbReference type="NCBIfam" id="TIGR01357">
    <property type="entry name" value="aroB"/>
    <property type="match status" value="1"/>
</dbReference>
<dbReference type="AlphaFoldDB" id="X1HBM3"/>
<dbReference type="InterPro" id="IPR016037">
    <property type="entry name" value="DHQ_synth_AroB"/>
</dbReference>
<evidence type="ECO:0000313" key="11">
    <source>
        <dbReference type="EMBL" id="GAH67581.1"/>
    </source>
</evidence>
<evidence type="ECO:0000259" key="9">
    <source>
        <dbReference type="Pfam" id="PF01761"/>
    </source>
</evidence>
<dbReference type="InterPro" id="IPR056179">
    <property type="entry name" value="DHQS_C"/>
</dbReference>
<dbReference type="EC" id="4.2.3.4" evidence="4"/>
<dbReference type="GO" id="GO:0005737">
    <property type="term" value="C:cytoplasm"/>
    <property type="evidence" value="ECO:0007669"/>
    <property type="project" value="InterPro"/>
</dbReference>
<feature type="non-terminal residue" evidence="11">
    <location>
        <position position="256"/>
    </location>
</feature>
<dbReference type="Pfam" id="PF01761">
    <property type="entry name" value="DHQ_synthase"/>
    <property type="match status" value="1"/>
</dbReference>
<dbReference type="InterPro" id="IPR030960">
    <property type="entry name" value="DHQS/DOIS_N"/>
</dbReference>
<evidence type="ECO:0000256" key="8">
    <source>
        <dbReference type="ARBA" id="ARBA00023239"/>
    </source>
</evidence>
<organism evidence="11">
    <name type="scientific">marine sediment metagenome</name>
    <dbReference type="NCBI Taxonomy" id="412755"/>
    <lineage>
        <taxon>unclassified sequences</taxon>
        <taxon>metagenomes</taxon>
        <taxon>ecological metagenomes</taxon>
    </lineage>
</organism>
<dbReference type="GO" id="GO:0009073">
    <property type="term" value="P:aromatic amino acid family biosynthetic process"/>
    <property type="evidence" value="ECO:0007669"/>
    <property type="project" value="UniProtKB-KW"/>
</dbReference>
<protein>
    <recommendedName>
        <fullName evidence="4">3-dehydroquinate synthase</fullName>
        <ecNumber evidence="4">4.2.3.4</ecNumber>
    </recommendedName>
</protein>
<sequence length="256" mass="27798">AILLVLEGEEQKSLETAGRLYDELSHFYAERTTPILALGGGVIGDVAGFVAATYMRGVPLIQIPTTLLAQGDSSIGGKVAVNHGRLKNKIGAFYHPRLTISDISTLKTLSPRELSDGLAEIIKHGAILDGDFFSYLEGNLDKIKSLDEQVLERVVSRSAEIKAGVVEKDELDLGLRNILNYGHTVGHAIESVSELKVWHGEAVAIGMLVEARISNKLGILDNNEVIRLRNLIARAGLPTELPPLEPEKLIQAMKHD</sequence>
<dbReference type="Gene3D" id="1.20.1090.10">
    <property type="entry name" value="Dehydroquinate synthase-like - alpha domain"/>
    <property type="match status" value="1"/>
</dbReference>
<accession>X1HBM3</accession>
<feature type="domain" description="3-dehydroquinate synthase C-terminal" evidence="10">
    <location>
        <begin position="117"/>
        <end position="256"/>
    </location>
</feature>
<dbReference type="GO" id="GO:0008652">
    <property type="term" value="P:amino acid biosynthetic process"/>
    <property type="evidence" value="ECO:0007669"/>
    <property type="project" value="UniProtKB-KW"/>
</dbReference>
<dbReference type="GO" id="GO:0003856">
    <property type="term" value="F:3-dehydroquinate synthase activity"/>
    <property type="evidence" value="ECO:0007669"/>
    <property type="project" value="UniProtKB-EC"/>
</dbReference>
<comment type="catalytic activity">
    <reaction evidence="1">
        <text>7-phospho-2-dehydro-3-deoxy-D-arabino-heptonate = 3-dehydroquinate + phosphate</text>
        <dbReference type="Rhea" id="RHEA:21968"/>
        <dbReference type="ChEBI" id="CHEBI:32364"/>
        <dbReference type="ChEBI" id="CHEBI:43474"/>
        <dbReference type="ChEBI" id="CHEBI:58394"/>
        <dbReference type="EC" id="4.2.3.4"/>
    </reaction>
</comment>
<keyword evidence="6" id="KW-0520">NAD</keyword>
<dbReference type="SUPFAM" id="SSF56796">
    <property type="entry name" value="Dehydroquinate synthase-like"/>
    <property type="match status" value="1"/>
</dbReference>
<feature type="non-terminal residue" evidence="11">
    <location>
        <position position="1"/>
    </location>
</feature>
<reference evidence="11" key="1">
    <citation type="journal article" date="2014" name="Front. Microbiol.">
        <title>High frequency of phylogenetically diverse reductive dehalogenase-homologous genes in deep subseafloor sedimentary metagenomes.</title>
        <authorList>
            <person name="Kawai M."/>
            <person name="Futagami T."/>
            <person name="Toyoda A."/>
            <person name="Takaki Y."/>
            <person name="Nishi S."/>
            <person name="Hori S."/>
            <person name="Arai W."/>
            <person name="Tsubouchi T."/>
            <person name="Morono Y."/>
            <person name="Uchiyama I."/>
            <person name="Ito T."/>
            <person name="Fujiyama A."/>
            <person name="Inagaki F."/>
            <person name="Takami H."/>
        </authorList>
    </citation>
    <scope>NUCLEOTIDE SEQUENCE</scope>
    <source>
        <strain evidence="11">Expedition CK06-06</strain>
    </source>
</reference>
<dbReference type="InterPro" id="IPR050071">
    <property type="entry name" value="Dehydroquinate_synthase"/>
</dbReference>
<dbReference type="PANTHER" id="PTHR43622">
    <property type="entry name" value="3-DEHYDROQUINATE SYNTHASE"/>
    <property type="match status" value="1"/>
</dbReference>
<evidence type="ECO:0000256" key="1">
    <source>
        <dbReference type="ARBA" id="ARBA00001393"/>
    </source>
</evidence>
<evidence type="ECO:0000256" key="3">
    <source>
        <dbReference type="ARBA" id="ARBA00004661"/>
    </source>
</evidence>
<dbReference type="EMBL" id="BARU01034783">
    <property type="protein sequence ID" value="GAH67581.1"/>
    <property type="molecule type" value="Genomic_DNA"/>
</dbReference>
<evidence type="ECO:0000256" key="7">
    <source>
        <dbReference type="ARBA" id="ARBA00023141"/>
    </source>
</evidence>
<comment type="cofactor">
    <cofactor evidence="2">
        <name>NAD(+)</name>
        <dbReference type="ChEBI" id="CHEBI:57540"/>
    </cofactor>
</comment>